<reference evidence="3" key="1">
    <citation type="submission" date="2014-11" db="EMBL/GenBank/DDBJ databases">
        <authorList>
            <person name="Otto D Thomas"/>
            <person name="Naeem Raeece"/>
        </authorList>
    </citation>
    <scope>NUCLEOTIDE SEQUENCE</scope>
</reference>
<keyword evidence="2" id="KW-0456">Lyase</keyword>
<keyword evidence="1" id="KW-0479">Metal-binding</keyword>
<dbReference type="GO" id="GO:0016829">
    <property type="term" value="F:lyase activity"/>
    <property type="evidence" value="ECO:0007669"/>
    <property type="project" value="UniProtKB-KW"/>
</dbReference>
<proteinExistence type="predicted"/>
<dbReference type="Pfam" id="PF01903">
    <property type="entry name" value="CbiX"/>
    <property type="match status" value="1"/>
</dbReference>
<dbReference type="InterPro" id="IPR050963">
    <property type="entry name" value="Sirohydro_Cobaltochel/CbiX"/>
</dbReference>
<dbReference type="VEuPathDB" id="CryptoDB:Cvel_417"/>
<dbReference type="PANTHER" id="PTHR33542">
    <property type="entry name" value="SIROHYDROCHLORIN FERROCHELATASE, CHLOROPLASTIC"/>
    <property type="match status" value="1"/>
</dbReference>
<name>A0A0G4FKH2_9ALVE</name>
<dbReference type="CDD" id="cd03416">
    <property type="entry name" value="CbiX_SirB_N"/>
    <property type="match status" value="1"/>
</dbReference>
<sequence>MVFDVAEMLRSIRPDVHFEACHMEIAEPGIPTGLQRCVETGATRIVVFPYMLSPGRHATTDIPQMVEEAQQKVAKHVEVSVAPCLGIHENIGKVILERKETGRVVQDEIDGVARCCCAMLLASWIDLGGLRMLKGAALWRTVIGGEGQFVEDDEEVQCIVVCCCGLGQSKREFSECTLVRRQRESDAK</sequence>
<dbReference type="EMBL" id="CDMZ01000441">
    <property type="protein sequence ID" value="CEM14393.1"/>
    <property type="molecule type" value="Genomic_DNA"/>
</dbReference>
<protein>
    <submittedName>
        <fullName evidence="3">Uncharacterized protein</fullName>
    </submittedName>
</protein>
<accession>A0A0G4FKH2</accession>
<dbReference type="GO" id="GO:0046872">
    <property type="term" value="F:metal ion binding"/>
    <property type="evidence" value="ECO:0007669"/>
    <property type="project" value="UniProtKB-KW"/>
</dbReference>
<dbReference type="SUPFAM" id="SSF53800">
    <property type="entry name" value="Chelatase"/>
    <property type="match status" value="1"/>
</dbReference>
<dbReference type="PANTHER" id="PTHR33542:SF3">
    <property type="entry name" value="SIROHYDROCHLORIN FERROCHELATASE, CHLOROPLASTIC"/>
    <property type="match status" value="1"/>
</dbReference>
<gene>
    <name evidence="3" type="ORF">Cvel_417</name>
</gene>
<evidence type="ECO:0000256" key="2">
    <source>
        <dbReference type="ARBA" id="ARBA00023239"/>
    </source>
</evidence>
<organism evidence="3">
    <name type="scientific">Chromera velia CCMP2878</name>
    <dbReference type="NCBI Taxonomy" id="1169474"/>
    <lineage>
        <taxon>Eukaryota</taxon>
        <taxon>Sar</taxon>
        <taxon>Alveolata</taxon>
        <taxon>Colpodellida</taxon>
        <taxon>Chromeraceae</taxon>
        <taxon>Chromera</taxon>
    </lineage>
</organism>
<evidence type="ECO:0000313" key="3">
    <source>
        <dbReference type="EMBL" id="CEM14393.1"/>
    </source>
</evidence>
<evidence type="ECO:0000256" key="1">
    <source>
        <dbReference type="ARBA" id="ARBA00022723"/>
    </source>
</evidence>
<dbReference type="AlphaFoldDB" id="A0A0G4FKH2"/>
<dbReference type="Gene3D" id="3.40.50.1400">
    <property type="match status" value="1"/>
</dbReference>
<dbReference type="InterPro" id="IPR002762">
    <property type="entry name" value="CbiX-like"/>
</dbReference>